<feature type="transmembrane region" description="Helical" evidence="11">
    <location>
        <begin position="894"/>
        <end position="913"/>
    </location>
</feature>
<dbReference type="GO" id="GO:0005507">
    <property type="term" value="F:copper ion binding"/>
    <property type="evidence" value="ECO:0007669"/>
    <property type="project" value="TreeGrafter"/>
</dbReference>
<protein>
    <submittedName>
        <fullName evidence="13">Heavy metal translocating P-type ATPase</fullName>
    </submittedName>
</protein>
<evidence type="ECO:0000256" key="2">
    <source>
        <dbReference type="ARBA" id="ARBA00006024"/>
    </source>
</evidence>
<evidence type="ECO:0000256" key="8">
    <source>
        <dbReference type="ARBA" id="ARBA00022989"/>
    </source>
</evidence>
<evidence type="ECO:0000256" key="1">
    <source>
        <dbReference type="ARBA" id="ARBA00004127"/>
    </source>
</evidence>
<feature type="compositionally biased region" description="Low complexity" evidence="10">
    <location>
        <begin position="617"/>
        <end position="631"/>
    </location>
</feature>
<feature type="transmembrane region" description="Helical" evidence="11">
    <location>
        <begin position="516"/>
        <end position="538"/>
    </location>
</feature>
<keyword evidence="14" id="KW-1185">Reference proteome</keyword>
<feature type="compositionally biased region" description="Low complexity" evidence="10">
    <location>
        <begin position="360"/>
        <end position="376"/>
    </location>
</feature>
<dbReference type="EMBL" id="AOIP01000029">
    <property type="protein sequence ID" value="ELZ05110.1"/>
    <property type="molecule type" value="Genomic_DNA"/>
</dbReference>
<evidence type="ECO:0000256" key="5">
    <source>
        <dbReference type="ARBA" id="ARBA00022741"/>
    </source>
</evidence>
<dbReference type="NCBIfam" id="TIGR01525">
    <property type="entry name" value="ATPase-IB_hvy"/>
    <property type="match status" value="1"/>
</dbReference>
<feature type="region of interest" description="Disordered" evidence="10">
    <location>
        <begin position="1"/>
        <end position="95"/>
    </location>
</feature>
<evidence type="ECO:0000256" key="4">
    <source>
        <dbReference type="ARBA" id="ARBA00022723"/>
    </source>
</evidence>
<dbReference type="InterPro" id="IPR059000">
    <property type="entry name" value="ATPase_P-type_domA"/>
</dbReference>
<dbReference type="GO" id="GO:0016887">
    <property type="term" value="F:ATP hydrolysis activity"/>
    <property type="evidence" value="ECO:0007669"/>
    <property type="project" value="InterPro"/>
</dbReference>
<dbReference type="GO" id="GO:0016020">
    <property type="term" value="C:membrane"/>
    <property type="evidence" value="ECO:0007669"/>
    <property type="project" value="InterPro"/>
</dbReference>
<dbReference type="InterPro" id="IPR036412">
    <property type="entry name" value="HAD-like_sf"/>
</dbReference>
<keyword evidence="9 11" id="KW-0472">Membrane</keyword>
<evidence type="ECO:0000256" key="3">
    <source>
        <dbReference type="ARBA" id="ARBA00022692"/>
    </source>
</evidence>
<dbReference type="SFLD" id="SFLDS00003">
    <property type="entry name" value="Haloacid_Dehalogenase"/>
    <property type="match status" value="1"/>
</dbReference>
<dbReference type="SUPFAM" id="SSF56784">
    <property type="entry name" value="HAD-like"/>
    <property type="match status" value="1"/>
</dbReference>
<dbReference type="AlphaFoldDB" id="M0B2U7"/>
<comment type="subcellular location">
    <subcellularLocation>
        <location evidence="1">Endomembrane system</location>
        <topology evidence="1">Multi-pass membrane protein</topology>
    </subcellularLocation>
</comment>
<feature type="compositionally biased region" description="Basic and acidic residues" evidence="10">
    <location>
        <begin position="175"/>
        <end position="185"/>
    </location>
</feature>
<dbReference type="GO" id="GO:0005524">
    <property type="term" value="F:ATP binding"/>
    <property type="evidence" value="ECO:0007669"/>
    <property type="project" value="UniProtKB-KW"/>
</dbReference>
<dbReference type="GO" id="GO:0012505">
    <property type="term" value="C:endomembrane system"/>
    <property type="evidence" value="ECO:0007669"/>
    <property type="project" value="UniProtKB-SubCell"/>
</dbReference>
<dbReference type="PRINTS" id="PR00119">
    <property type="entry name" value="CATATPASE"/>
</dbReference>
<feature type="domain" description="HMA" evidence="12">
    <location>
        <begin position="97"/>
        <end position="163"/>
    </location>
</feature>
<dbReference type="InterPro" id="IPR023299">
    <property type="entry name" value="ATPase_P-typ_cyto_dom_N"/>
</dbReference>
<dbReference type="PROSITE" id="PS50846">
    <property type="entry name" value="HMA_2"/>
    <property type="match status" value="1"/>
</dbReference>
<dbReference type="InterPro" id="IPR006121">
    <property type="entry name" value="HMA_dom"/>
</dbReference>
<evidence type="ECO:0000256" key="6">
    <source>
        <dbReference type="ARBA" id="ARBA00022840"/>
    </source>
</evidence>
<dbReference type="Gene3D" id="2.70.150.10">
    <property type="entry name" value="Calcium-transporting ATPase, cytoplasmic transduction domain A"/>
    <property type="match status" value="1"/>
</dbReference>
<keyword evidence="7" id="KW-1278">Translocase</keyword>
<feature type="transmembrane region" description="Helical" evidence="11">
    <location>
        <begin position="282"/>
        <end position="300"/>
    </location>
</feature>
<dbReference type="PANTHER" id="PTHR43520:SF8">
    <property type="entry name" value="P-TYPE CU(+) TRANSPORTER"/>
    <property type="match status" value="1"/>
</dbReference>
<evidence type="ECO:0000313" key="13">
    <source>
        <dbReference type="EMBL" id="ELZ05110.1"/>
    </source>
</evidence>
<dbReference type="Proteomes" id="UP000011591">
    <property type="component" value="Unassembled WGS sequence"/>
</dbReference>
<reference evidence="13 14" key="1">
    <citation type="journal article" date="2014" name="PLoS Genet.">
        <title>Phylogenetically driven sequencing of extremely halophilic archaea reveals strategies for static and dynamic osmo-response.</title>
        <authorList>
            <person name="Becker E.A."/>
            <person name="Seitzer P.M."/>
            <person name="Tritt A."/>
            <person name="Larsen D."/>
            <person name="Krusor M."/>
            <person name="Yao A.I."/>
            <person name="Wu D."/>
            <person name="Madern D."/>
            <person name="Eisen J.A."/>
            <person name="Darling A.E."/>
            <person name="Facciotti M.T."/>
        </authorList>
    </citation>
    <scope>NUCLEOTIDE SEQUENCE [LARGE SCALE GENOMIC DNA]</scope>
    <source>
        <strain evidence="13 14">DSM 13077</strain>
    </source>
</reference>
<feature type="transmembrane region" description="Helical" evidence="11">
    <location>
        <begin position="306"/>
        <end position="326"/>
    </location>
</feature>
<dbReference type="GO" id="GO:0055070">
    <property type="term" value="P:copper ion homeostasis"/>
    <property type="evidence" value="ECO:0007669"/>
    <property type="project" value="TreeGrafter"/>
</dbReference>
<dbReference type="InterPro" id="IPR044492">
    <property type="entry name" value="P_typ_ATPase_HD_dom"/>
</dbReference>
<evidence type="ECO:0000313" key="14">
    <source>
        <dbReference type="Proteomes" id="UP000011591"/>
    </source>
</evidence>
<feature type="transmembrane region" description="Helical" evidence="11">
    <location>
        <begin position="197"/>
        <end position="218"/>
    </location>
</feature>
<keyword evidence="6" id="KW-0067">ATP-binding</keyword>
<feature type="compositionally biased region" description="Polar residues" evidence="10">
    <location>
        <begin position="38"/>
        <end position="53"/>
    </location>
</feature>
<evidence type="ECO:0000256" key="10">
    <source>
        <dbReference type="SAM" id="MobiDB-lite"/>
    </source>
</evidence>
<feature type="region of interest" description="Disordered" evidence="10">
    <location>
        <begin position="352"/>
        <end position="385"/>
    </location>
</feature>
<gene>
    <name evidence="13" type="ORF">C480_10884</name>
</gene>
<dbReference type="OrthoDB" id="8588at2157"/>
<dbReference type="Pfam" id="PF00122">
    <property type="entry name" value="E1-E2_ATPase"/>
    <property type="match status" value="1"/>
</dbReference>
<dbReference type="PROSITE" id="PS01229">
    <property type="entry name" value="COF_2"/>
    <property type="match status" value="1"/>
</dbReference>
<keyword evidence="4" id="KW-0479">Metal-binding</keyword>
<feature type="transmembrane region" description="Helical" evidence="11">
    <location>
        <begin position="483"/>
        <end position="504"/>
    </location>
</feature>
<dbReference type="RefSeq" id="WP_006665636.1">
    <property type="nucleotide sequence ID" value="NZ_AOIP01000029.1"/>
</dbReference>
<dbReference type="Pfam" id="PF00403">
    <property type="entry name" value="HMA"/>
    <property type="match status" value="1"/>
</dbReference>
<dbReference type="GO" id="GO:0043682">
    <property type="term" value="F:P-type divalent copper transporter activity"/>
    <property type="evidence" value="ECO:0007669"/>
    <property type="project" value="TreeGrafter"/>
</dbReference>
<dbReference type="SUPFAM" id="SSF55008">
    <property type="entry name" value="HMA, heavy metal-associated domain"/>
    <property type="match status" value="1"/>
</dbReference>
<dbReference type="NCBIfam" id="TIGR01494">
    <property type="entry name" value="ATPase_P-type"/>
    <property type="match status" value="2"/>
</dbReference>
<dbReference type="SFLD" id="SFLDG00002">
    <property type="entry name" value="C1.7:_P-type_atpase_like"/>
    <property type="match status" value="1"/>
</dbReference>
<dbReference type="PATRIC" id="fig|1227491.4.peg.2233"/>
<dbReference type="InterPro" id="IPR001757">
    <property type="entry name" value="P_typ_ATPase"/>
</dbReference>
<feature type="compositionally biased region" description="Low complexity" evidence="10">
    <location>
        <begin position="85"/>
        <end position="95"/>
    </location>
</feature>
<dbReference type="PANTHER" id="PTHR43520">
    <property type="entry name" value="ATP7, ISOFORM B"/>
    <property type="match status" value="1"/>
</dbReference>
<dbReference type="SFLD" id="SFLDF00027">
    <property type="entry name" value="p-type_atpase"/>
    <property type="match status" value="1"/>
</dbReference>
<dbReference type="SUPFAM" id="SSF81653">
    <property type="entry name" value="Calcium ATPase, transduction domain A"/>
    <property type="match status" value="1"/>
</dbReference>
<dbReference type="Gene3D" id="3.40.1110.10">
    <property type="entry name" value="Calcium-transporting ATPase, cytoplasmic domain N"/>
    <property type="match status" value="2"/>
</dbReference>
<dbReference type="PROSITE" id="PS00154">
    <property type="entry name" value="ATPASE_E1_E2"/>
    <property type="match status" value="1"/>
</dbReference>
<keyword evidence="5" id="KW-0547">Nucleotide-binding</keyword>
<evidence type="ECO:0000259" key="12">
    <source>
        <dbReference type="PROSITE" id="PS50846"/>
    </source>
</evidence>
<evidence type="ECO:0000256" key="11">
    <source>
        <dbReference type="SAM" id="Phobius"/>
    </source>
</evidence>
<dbReference type="InterPro" id="IPR027256">
    <property type="entry name" value="P-typ_ATPase_IB"/>
</dbReference>
<feature type="region of interest" description="Disordered" evidence="10">
    <location>
        <begin position="165"/>
        <end position="185"/>
    </location>
</feature>
<evidence type="ECO:0000256" key="7">
    <source>
        <dbReference type="ARBA" id="ARBA00022967"/>
    </source>
</evidence>
<dbReference type="InterPro" id="IPR036163">
    <property type="entry name" value="HMA_dom_sf"/>
</dbReference>
<dbReference type="CDD" id="cd00371">
    <property type="entry name" value="HMA"/>
    <property type="match status" value="1"/>
</dbReference>
<dbReference type="InterPro" id="IPR008250">
    <property type="entry name" value="ATPase_P-typ_transduc_dom_A_sf"/>
</dbReference>
<comment type="similarity">
    <text evidence="2">Belongs to the cation transport ATPase (P-type) (TC 3.A.3) family. Type IB subfamily.</text>
</comment>
<dbReference type="Gene3D" id="3.40.50.1000">
    <property type="entry name" value="HAD superfamily/HAD-like"/>
    <property type="match status" value="2"/>
</dbReference>
<dbReference type="InterPro" id="IPR023214">
    <property type="entry name" value="HAD_sf"/>
</dbReference>
<evidence type="ECO:0000256" key="9">
    <source>
        <dbReference type="ARBA" id="ARBA00023136"/>
    </source>
</evidence>
<accession>M0B2U7</accession>
<proteinExistence type="inferred from homology"/>
<organism evidence="13 14">
    <name type="scientific">Natrialba aegyptia DSM 13077</name>
    <dbReference type="NCBI Taxonomy" id="1227491"/>
    <lineage>
        <taxon>Archaea</taxon>
        <taxon>Methanobacteriati</taxon>
        <taxon>Methanobacteriota</taxon>
        <taxon>Stenosarchaea group</taxon>
        <taxon>Halobacteria</taxon>
        <taxon>Halobacteriales</taxon>
        <taxon>Natrialbaceae</taxon>
        <taxon>Natrialba</taxon>
    </lineage>
</organism>
<dbReference type="PRINTS" id="PR00120">
    <property type="entry name" value="HATPASE"/>
</dbReference>
<comment type="caution">
    <text evidence="13">The sequence shown here is derived from an EMBL/GenBank/DDBJ whole genome shotgun (WGS) entry which is preliminary data.</text>
</comment>
<feature type="region of interest" description="Disordered" evidence="10">
    <location>
        <begin position="617"/>
        <end position="680"/>
    </location>
</feature>
<name>M0B2U7_9EURY</name>
<keyword evidence="8 11" id="KW-1133">Transmembrane helix</keyword>
<dbReference type="Pfam" id="PF00702">
    <property type="entry name" value="Hydrolase"/>
    <property type="match status" value="1"/>
</dbReference>
<feature type="compositionally biased region" description="Basic and acidic residues" evidence="10">
    <location>
        <begin position="644"/>
        <end position="663"/>
    </location>
</feature>
<feature type="transmembrane region" description="Helical" evidence="11">
    <location>
        <begin position="869"/>
        <end position="888"/>
    </location>
</feature>
<feature type="transmembrane region" description="Helical" evidence="11">
    <location>
        <begin position="238"/>
        <end position="261"/>
    </location>
</feature>
<sequence>MDDDAERSTASPTPGPSRCRLCGTALTPAESDSDEQPTHSNATATNTFCSTGCRQIDETLDEPTPGDEAGQPAAGSTPSIETADDSAATSADAPAPDRTFLRVDGMYAATCERYLESVAKSQDGVTDAAASYVTETIRIDHDPARSSAAELEAALTTTGYTAYRREEASSDDETGGTRRSREMSGLRKRRTDDMLEVRYVIGIVFGSFLLIPYAALLYPTYLASVFDWRVLALYDEAFTGFGGLLFLPLFFTVTGAVLYLTGMPLLRGAYVSLKHRQPSTQLLASLTVVSAFCYGTIAFVSGRNDLYYDLTIIVAAIVMAALFYEATVKRQAMDRLTELTISQVDTARVFDSAGSETGSDPADPTAAATTAADPDTSTQHTRTVPVTDLSAGDRVLVRAGERIPVDGELVASSCTVDEAVVTGESLPISKTPGDAVVGGSVVTGDAAIVAVGDRTDSSIDRLTRTVWNLQSAAHGIQRRADELAAIFLPIVLGAGALVGAWNVFHGNGLASTTTVLAVLLTIMVASPWALGLATPYSIASSIREAMDHGIVVFDETVFERLREIDTVVFDKTGTLTTGEMTVLEADGSPALLRAAGRLERHASHPAAAAITAAFASNGGPGSSGSPDAPNAVDDSASDGGTVDDSTRSRDERESTDPTDRPDPTDSAGDEFVREFTDHGNGVSGVVDGDRLLVGHPDLFGDRDWDLDPELAERASDAREAGNLPVVIGRNGRTEGLVVVGDEARDDWEETVTALSESGVSVVVLTGDEGRSADAFARHPGVDHVFTGVPPDGKTEAIRRLRTDDRVAMVGDGTNDAPALAAADLGLSLGGGTALASDAADLAIVDDDLTGVERAFALARAARRRVVRNLALALSYNAIVVPLALAGLLNPLFTAVAVGVSAGLIVLNSSRSLLPA</sequence>
<dbReference type="InterPro" id="IPR018303">
    <property type="entry name" value="ATPase_P-typ_P_site"/>
</dbReference>
<dbReference type="Gene3D" id="3.30.70.100">
    <property type="match status" value="1"/>
</dbReference>
<keyword evidence="3 11" id="KW-0812">Transmembrane</keyword>
<dbReference type="SUPFAM" id="SSF81660">
    <property type="entry name" value="Metal cation-transporting ATPase, ATP-binding domain N"/>
    <property type="match status" value="1"/>
</dbReference>